<accession>A0A4S4K9U4</accession>
<dbReference type="SUPFAM" id="SSF48264">
    <property type="entry name" value="Cytochrome P450"/>
    <property type="match status" value="1"/>
</dbReference>
<evidence type="ECO:0000256" key="11">
    <source>
        <dbReference type="ARBA" id="ARBA00023033"/>
    </source>
</evidence>
<dbReference type="InterPro" id="IPR001128">
    <property type="entry name" value="Cyt_P450"/>
</dbReference>
<dbReference type="Pfam" id="PF00067">
    <property type="entry name" value="p450"/>
    <property type="match status" value="1"/>
</dbReference>
<evidence type="ECO:0000256" key="7">
    <source>
        <dbReference type="ARBA" id="ARBA00022723"/>
    </source>
</evidence>
<keyword evidence="11" id="KW-0503">Monooxygenase</keyword>
<evidence type="ECO:0000256" key="6">
    <source>
        <dbReference type="ARBA" id="ARBA00022692"/>
    </source>
</evidence>
<evidence type="ECO:0000256" key="12">
    <source>
        <dbReference type="ARBA" id="ARBA00023136"/>
    </source>
</evidence>
<keyword evidence="6" id="KW-0812">Transmembrane</keyword>
<dbReference type="AlphaFoldDB" id="A0A4S4K9U4"/>
<keyword evidence="12" id="KW-0472">Membrane</keyword>
<keyword evidence="7" id="KW-0479">Metal-binding</keyword>
<name>A0A4S4K9U4_9APHY</name>
<evidence type="ECO:0008006" key="15">
    <source>
        <dbReference type="Google" id="ProtNLM"/>
    </source>
</evidence>
<evidence type="ECO:0000256" key="10">
    <source>
        <dbReference type="ARBA" id="ARBA00023004"/>
    </source>
</evidence>
<dbReference type="InterPro" id="IPR002401">
    <property type="entry name" value="Cyt_P450_E_grp-I"/>
</dbReference>
<keyword evidence="5" id="KW-0349">Heme</keyword>
<dbReference type="GO" id="GO:0020037">
    <property type="term" value="F:heme binding"/>
    <property type="evidence" value="ECO:0007669"/>
    <property type="project" value="InterPro"/>
</dbReference>
<comment type="caution">
    <text evidence="13">The sequence shown here is derived from an EMBL/GenBank/DDBJ whole genome shotgun (WGS) entry which is preliminary data.</text>
</comment>
<evidence type="ECO:0000256" key="3">
    <source>
        <dbReference type="ARBA" id="ARBA00005179"/>
    </source>
</evidence>
<dbReference type="Gene3D" id="1.10.630.10">
    <property type="entry name" value="Cytochrome P450"/>
    <property type="match status" value="1"/>
</dbReference>
<evidence type="ECO:0000256" key="1">
    <source>
        <dbReference type="ARBA" id="ARBA00001971"/>
    </source>
</evidence>
<reference evidence="13 14" key="1">
    <citation type="submission" date="2019-02" db="EMBL/GenBank/DDBJ databases">
        <title>Genome sequencing of the rare red list fungi Phlebia centrifuga.</title>
        <authorList>
            <person name="Buettner E."/>
            <person name="Kellner H."/>
        </authorList>
    </citation>
    <scope>NUCLEOTIDE SEQUENCE [LARGE SCALE GENOMIC DNA]</scope>
    <source>
        <strain evidence="13 14">DSM 108282</strain>
    </source>
</reference>
<dbReference type="GO" id="GO:0005506">
    <property type="term" value="F:iron ion binding"/>
    <property type="evidence" value="ECO:0007669"/>
    <property type="project" value="InterPro"/>
</dbReference>
<keyword evidence="8" id="KW-1133">Transmembrane helix</keyword>
<gene>
    <name evidence="13" type="ORF">EW026_g6867</name>
</gene>
<dbReference type="PRINTS" id="PR00463">
    <property type="entry name" value="EP450I"/>
</dbReference>
<dbReference type="Proteomes" id="UP000309038">
    <property type="component" value="Unassembled WGS sequence"/>
</dbReference>
<dbReference type="GO" id="GO:0004497">
    <property type="term" value="F:monooxygenase activity"/>
    <property type="evidence" value="ECO:0007669"/>
    <property type="project" value="UniProtKB-KW"/>
</dbReference>
<comment type="similarity">
    <text evidence="4">Belongs to the cytochrome P450 family.</text>
</comment>
<dbReference type="GO" id="GO:0016705">
    <property type="term" value="F:oxidoreductase activity, acting on paired donors, with incorporation or reduction of molecular oxygen"/>
    <property type="evidence" value="ECO:0007669"/>
    <property type="project" value="InterPro"/>
</dbReference>
<dbReference type="InterPro" id="IPR036396">
    <property type="entry name" value="Cyt_P450_sf"/>
</dbReference>
<evidence type="ECO:0000256" key="4">
    <source>
        <dbReference type="ARBA" id="ARBA00010617"/>
    </source>
</evidence>
<dbReference type="PANTHER" id="PTHR46300">
    <property type="entry name" value="P450, PUTATIVE (EUROFUNG)-RELATED-RELATED"/>
    <property type="match status" value="1"/>
</dbReference>
<evidence type="ECO:0000256" key="9">
    <source>
        <dbReference type="ARBA" id="ARBA00023002"/>
    </source>
</evidence>
<sequence>MRVNSMDDDYIHLARHSIEGFSQSRVPGAFWVESIPILKYIPSWVPGASATKFGARYKPFVDEMRDRPFRTVRDNSSYEGPTQPVAQKLIQTLEDNYAGTSAYAYQERIARDATGIAYAAAVDTVGSAFQLTTTPSDKTMQQKARQELDAVIGDTRLPEFEDFDALPYIQAIVLESLRWLPVLPLSIPHKVMVEDEYQGYRIPKGSTIVPNVWAMLHDPEEYPDPEAFNPDRFLKDGKINPKVRDPTMAFGFGRRFNLR</sequence>
<evidence type="ECO:0000313" key="13">
    <source>
        <dbReference type="EMBL" id="THG94643.1"/>
    </source>
</evidence>
<protein>
    <recommendedName>
        <fullName evidence="15">Cytochrome P450</fullName>
    </recommendedName>
</protein>
<comment type="subcellular location">
    <subcellularLocation>
        <location evidence="2">Membrane</location>
        <topology evidence="2">Single-pass membrane protein</topology>
    </subcellularLocation>
</comment>
<dbReference type="PANTHER" id="PTHR46300:SF7">
    <property type="entry name" value="P450, PUTATIVE (EUROFUNG)-RELATED"/>
    <property type="match status" value="1"/>
</dbReference>
<comment type="cofactor">
    <cofactor evidence="1">
        <name>heme</name>
        <dbReference type="ChEBI" id="CHEBI:30413"/>
    </cofactor>
</comment>
<keyword evidence="9" id="KW-0560">Oxidoreductase</keyword>
<evidence type="ECO:0000256" key="8">
    <source>
        <dbReference type="ARBA" id="ARBA00022989"/>
    </source>
</evidence>
<dbReference type="EMBL" id="SGPJ01000418">
    <property type="protein sequence ID" value="THG94643.1"/>
    <property type="molecule type" value="Genomic_DNA"/>
</dbReference>
<comment type="pathway">
    <text evidence="3">Secondary metabolite biosynthesis.</text>
</comment>
<proteinExistence type="inferred from homology"/>
<keyword evidence="14" id="KW-1185">Reference proteome</keyword>
<dbReference type="InterPro" id="IPR050364">
    <property type="entry name" value="Cytochrome_P450_fung"/>
</dbReference>
<evidence type="ECO:0000256" key="2">
    <source>
        <dbReference type="ARBA" id="ARBA00004167"/>
    </source>
</evidence>
<evidence type="ECO:0000313" key="14">
    <source>
        <dbReference type="Proteomes" id="UP000309038"/>
    </source>
</evidence>
<organism evidence="13 14">
    <name type="scientific">Hermanssonia centrifuga</name>
    <dbReference type="NCBI Taxonomy" id="98765"/>
    <lineage>
        <taxon>Eukaryota</taxon>
        <taxon>Fungi</taxon>
        <taxon>Dikarya</taxon>
        <taxon>Basidiomycota</taxon>
        <taxon>Agaricomycotina</taxon>
        <taxon>Agaricomycetes</taxon>
        <taxon>Polyporales</taxon>
        <taxon>Meruliaceae</taxon>
        <taxon>Hermanssonia</taxon>
    </lineage>
</organism>
<keyword evidence="10" id="KW-0408">Iron</keyword>
<dbReference type="GO" id="GO:0016020">
    <property type="term" value="C:membrane"/>
    <property type="evidence" value="ECO:0007669"/>
    <property type="project" value="UniProtKB-SubCell"/>
</dbReference>
<evidence type="ECO:0000256" key="5">
    <source>
        <dbReference type="ARBA" id="ARBA00022617"/>
    </source>
</evidence>